<evidence type="ECO:0008006" key="4">
    <source>
        <dbReference type="Google" id="ProtNLM"/>
    </source>
</evidence>
<evidence type="ECO:0000313" key="3">
    <source>
        <dbReference type="Proteomes" id="UP000250174"/>
    </source>
</evidence>
<dbReference type="PANTHER" id="PTHR37946">
    <property type="entry name" value="SLL1969 PROTEIN"/>
    <property type="match status" value="1"/>
</dbReference>
<evidence type="ECO:0000313" key="2">
    <source>
        <dbReference type="EMBL" id="RAS72315.1"/>
    </source>
</evidence>
<proteinExistence type="predicted"/>
<dbReference type="Pfam" id="PF06028">
    <property type="entry name" value="DUF915"/>
    <property type="match status" value="1"/>
</dbReference>
<keyword evidence="1" id="KW-0812">Transmembrane</keyword>
<protein>
    <recommendedName>
        <fullName evidence="4">Alpha/beta hydrolase</fullName>
    </recommendedName>
</protein>
<accession>A0AAX1Q483</accession>
<dbReference type="Proteomes" id="UP000250174">
    <property type="component" value="Unassembled WGS sequence"/>
</dbReference>
<comment type="caution">
    <text evidence="2">The sequence shown here is derived from an EMBL/GenBank/DDBJ whole genome shotgun (WGS) entry which is preliminary data.</text>
</comment>
<keyword evidence="1" id="KW-0472">Membrane</keyword>
<dbReference type="PANTHER" id="PTHR37946:SF1">
    <property type="entry name" value="SLL1969 PROTEIN"/>
    <property type="match status" value="1"/>
</dbReference>
<evidence type="ECO:0000256" key="1">
    <source>
        <dbReference type="SAM" id="Phobius"/>
    </source>
</evidence>
<dbReference type="InterPro" id="IPR029058">
    <property type="entry name" value="AB_hydrolase_fold"/>
</dbReference>
<sequence>MLIKALRNTRTISQQEEQQLKAFIIGLLTLLIVFLGIWKTQKAVGEQGRYEPVLLLHGFLGGERSYKTLMERFEENGQGYKAAVCRVNERGVVSCEHKYHFQQKTDQFPFVQVIFEDDHASISKQGKWVQNVVKKLKESEKMEGYHLVGHSMGGLAAIKYLEETKDKNVKSLTTIGTPVGGLDIDELAINYPKTESNRMSEGAKDLQYHSEAITKLQKEATKLKELRIPILSVAGNVKHKGGDGSVLTESAFTLEHYVPNIKKKEFPLLHSALHESSAVDKVLYTFLKDSEKDDRS</sequence>
<gene>
    <name evidence="2" type="ORF">A3864_24925</name>
</gene>
<reference evidence="2 3" key="1">
    <citation type="submission" date="2016-03" db="EMBL/GenBank/DDBJ databases">
        <title>Comparison of Bacillus endophyticus and B. anthracis characteristics using whole genome sequence analysis and microbiological techniques.</title>
        <authorList>
            <person name="Lekota K.E."/>
            <person name="Mafofo J."/>
            <person name="Rees J."/>
            <person name="Muchadeyi F.C."/>
            <person name="Madoroba E."/>
            <person name="Van Heerden H."/>
        </authorList>
    </citation>
    <scope>NUCLEOTIDE SEQUENCE [LARGE SCALE GENOMIC DNA]</scope>
    <source>
        <strain evidence="2 3">3631_10C</strain>
    </source>
</reference>
<keyword evidence="1" id="KW-1133">Transmembrane helix</keyword>
<organism evidence="2 3">
    <name type="scientific">Priestia endophytica</name>
    <dbReference type="NCBI Taxonomy" id="135735"/>
    <lineage>
        <taxon>Bacteria</taxon>
        <taxon>Bacillati</taxon>
        <taxon>Bacillota</taxon>
        <taxon>Bacilli</taxon>
        <taxon>Bacillales</taxon>
        <taxon>Bacillaceae</taxon>
        <taxon>Priestia</taxon>
    </lineage>
</organism>
<dbReference type="AlphaFoldDB" id="A0AAX1Q483"/>
<dbReference type="InterPro" id="IPR010315">
    <property type="entry name" value="DUF915_hydro-like"/>
</dbReference>
<feature type="transmembrane region" description="Helical" evidence="1">
    <location>
        <begin position="20"/>
        <end position="38"/>
    </location>
</feature>
<dbReference type="Gene3D" id="3.40.50.1820">
    <property type="entry name" value="alpha/beta hydrolase"/>
    <property type="match status" value="1"/>
</dbReference>
<name>A0AAX1Q483_9BACI</name>
<dbReference type="SUPFAM" id="SSF53474">
    <property type="entry name" value="alpha/beta-Hydrolases"/>
    <property type="match status" value="1"/>
</dbReference>
<dbReference type="EMBL" id="LVYK01000059">
    <property type="protein sequence ID" value="RAS72315.1"/>
    <property type="molecule type" value="Genomic_DNA"/>
</dbReference>